<dbReference type="InterPro" id="IPR029058">
    <property type="entry name" value="AB_hydrolase_fold"/>
</dbReference>
<accession>A0A1S8M9I8</accession>
<dbReference type="RefSeq" id="WP_077833712.1">
    <property type="nucleotide sequence ID" value="NZ_CP096983.1"/>
</dbReference>
<dbReference type="EMBL" id="CP096983">
    <property type="protein sequence ID" value="URZ13490.1"/>
    <property type="molecule type" value="Genomic_DNA"/>
</dbReference>
<dbReference type="InterPro" id="IPR001031">
    <property type="entry name" value="Thioesterase"/>
</dbReference>
<dbReference type="EC" id="1.1.-.-" evidence="2"/>
<dbReference type="Pfam" id="PF00975">
    <property type="entry name" value="Thioesterase"/>
    <property type="match status" value="1"/>
</dbReference>
<name>A0A1S8M9I8_9CLOT</name>
<dbReference type="GO" id="GO:0016491">
    <property type="term" value="F:oxidoreductase activity"/>
    <property type="evidence" value="ECO:0007669"/>
    <property type="project" value="UniProtKB-KW"/>
</dbReference>
<dbReference type="KEGG" id="crw:CROST_042560"/>
<dbReference type="STRING" id="84029.CROST_29400"/>
<evidence type="ECO:0000256" key="1">
    <source>
        <dbReference type="ARBA" id="ARBA00007169"/>
    </source>
</evidence>
<reference evidence="2 3" key="1">
    <citation type="submission" date="2022-04" db="EMBL/GenBank/DDBJ databases">
        <title>Genome sequence of C. roseum typestrain.</title>
        <authorList>
            <person name="Poehlein A."/>
            <person name="Schoch T."/>
            <person name="Duerre P."/>
            <person name="Daniel R."/>
        </authorList>
    </citation>
    <scope>NUCLEOTIDE SEQUENCE [LARGE SCALE GENOMIC DNA]</scope>
    <source>
        <strain evidence="2 3">DSM 7320</strain>
    </source>
</reference>
<dbReference type="PANTHER" id="PTHR11487:SF0">
    <property type="entry name" value="S-ACYL FATTY ACID SYNTHASE THIOESTERASE, MEDIUM CHAIN"/>
    <property type="match status" value="1"/>
</dbReference>
<evidence type="ECO:0000313" key="2">
    <source>
        <dbReference type="EMBL" id="URZ13490.1"/>
    </source>
</evidence>
<evidence type="ECO:0000313" key="3">
    <source>
        <dbReference type="Proteomes" id="UP000190951"/>
    </source>
</evidence>
<keyword evidence="2" id="KW-0560">Oxidoreductase</keyword>
<comment type="similarity">
    <text evidence="1">Belongs to the thioesterase family.</text>
</comment>
<dbReference type="AlphaFoldDB" id="A0A1S8M9I8"/>
<dbReference type="Gene3D" id="3.40.50.1820">
    <property type="entry name" value="alpha/beta hydrolase"/>
    <property type="match status" value="1"/>
</dbReference>
<organism evidence="2 3">
    <name type="scientific">Clostridium felsineum</name>
    <dbReference type="NCBI Taxonomy" id="36839"/>
    <lineage>
        <taxon>Bacteria</taxon>
        <taxon>Bacillati</taxon>
        <taxon>Bacillota</taxon>
        <taxon>Clostridia</taxon>
        <taxon>Eubacteriales</taxon>
        <taxon>Clostridiaceae</taxon>
        <taxon>Clostridium</taxon>
    </lineage>
</organism>
<keyword evidence="3" id="KW-1185">Reference proteome</keyword>
<sequence length="269" mass="30983">MLQIIEDDWFLKKTLGDTKNSKVRLFLFPPAGGDISTYFSWEKSFPIYTETCFLKLPGRGKRIGEPLISNIDIIVDNIIDEMKNMQDIPFLFFGHSMGALIAYETALRCYKMKLKLPEKLIVSGMKAPDILSDINKKINHIKLHNAEDEQLRNIILNLGGMPDIFKENKEFLDILMPIFRNDLKLCETYEIIGDIKLPIDIDILGGDRDVLSSIEELEGWSKCSLNNVNTKYFKGGHFYFYDNMEEFIKFISESIGNVKDNYKKKAISV</sequence>
<gene>
    <name evidence="2" type="primary">lgrE_3</name>
    <name evidence="2" type="ORF">CROST_042560</name>
</gene>
<protein>
    <submittedName>
        <fullName evidence="2">Linear gramicidin dehydrogenase LgrE</fullName>
        <ecNumber evidence="2">1.1.-.-</ecNumber>
    </submittedName>
</protein>
<dbReference type="PANTHER" id="PTHR11487">
    <property type="entry name" value="THIOESTERASE"/>
    <property type="match status" value="1"/>
</dbReference>
<dbReference type="GO" id="GO:0008610">
    <property type="term" value="P:lipid biosynthetic process"/>
    <property type="evidence" value="ECO:0007669"/>
    <property type="project" value="TreeGrafter"/>
</dbReference>
<proteinExistence type="inferred from homology"/>
<dbReference type="InterPro" id="IPR012223">
    <property type="entry name" value="TEII"/>
</dbReference>
<dbReference type="SUPFAM" id="SSF53474">
    <property type="entry name" value="alpha/beta-Hydrolases"/>
    <property type="match status" value="1"/>
</dbReference>
<dbReference type="Proteomes" id="UP000190951">
    <property type="component" value="Chromosome"/>
</dbReference>